<feature type="domain" description="Glycoside hydrolase family 57 N-terminal" evidence="3">
    <location>
        <begin position="13"/>
        <end position="287"/>
    </location>
</feature>
<proteinExistence type="inferred from homology"/>
<dbReference type="PANTHER" id="PTHR36306:SF1">
    <property type="entry name" value="ALPHA-AMYLASE-RELATED"/>
    <property type="match status" value="1"/>
</dbReference>
<comment type="similarity">
    <text evidence="1">Belongs to the glycosyl hydrolase 57 family.</text>
</comment>
<dbReference type="Gene3D" id="3.20.110.20">
    <property type="match status" value="1"/>
</dbReference>
<protein>
    <recommendedName>
        <fullName evidence="3">Glycoside hydrolase family 57 N-terminal domain-containing protein</fullName>
    </recommendedName>
</protein>
<sequence>MTGMMAGVPEVCFCFSIHQPYRLNTGFAQGSVQGRRDPKEAYFSPQGREAIRRRALECYIPITKILLDWLDGGLLCAFSISGVMVEQLERWAPDALDLIGETAAHRNAEVLARTYYNSIAGLFLDAEEFSAQITLHLRLMGDLFHAAPRVFDHAGAVLAPSIASTVRGCGLSAISIEADSAGYPDINPNLVYAYGDLPVLVRNCTLSDDLAARFQQICRERYPLSADAFAGVLAAAPGDCIHLNADYAALADHLRRESGIPDFLASLPAALAERGIRSAHPSRIARHPPAGNLPIVQGAGIGGQMNMMQHSAILALKRAADLSYDRETLRILQATDYLRSMAMKSRSCGRPHHHLRQEEAYASFKLFMRILSDAEERSAPRLKSEKAAMALRCLPPDRAFHFSSAARPAGYSANSLDEFEEILGFLPEDVFLFHTSRNDFSRWIHDQFHDRALADAVSACTTREEMQHAVHARIRELWNLLK</sequence>
<dbReference type="PANTHER" id="PTHR36306">
    <property type="entry name" value="ALPHA-AMYLASE-RELATED-RELATED"/>
    <property type="match status" value="1"/>
</dbReference>
<keyword evidence="2" id="KW-0119">Carbohydrate metabolism</keyword>
<accession>A0A0W8FGQ3</accession>
<gene>
    <name evidence="4" type="ORF">ASZ90_010208</name>
</gene>
<dbReference type="InterPro" id="IPR004300">
    <property type="entry name" value="Glyco_hydro_57_N"/>
</dbReference>
<organism evidence="4">
    <name type="scientific">hydrocarbon metagenome</name>
    <dbReference type="NCBI Taxonomy" id="938273"/>
    <lineage>
        <taxon>unclassified sequences</taxon>
        <taxon>metagenomes</taxon>
        <taxon>ecological metagenomes</taxon>
    </lineage>
</organism>
<dbReference type="AlphaFoldDB" id="A0A0W8FGQ3"/>
<evidence type="ECO:0000313" key="4">
    <source>
        <dbReference type="EMBL" id="KUG20063.1"/>
    </source>
</evidence>
<dbReference type="GO" id="GO:0005975">
    <property type="term" value="P:carbohydrate metabolic process"/>
    <property type="evidence" value="ECO:0007669"/>
    <property type="project" value="InterPro"/>
</dbReference>
<dbReference type="GO" id="GO:0003824">
    <property type="term" value="F:catalytic activity"/>
    <property type="evidence" value="ECO:0007669"/>
    <property type="project" value="InterPro"/>
</dbReference>
<name>A0A0W8FGQ3_9ZZZZ</name>
<dbReference type="Pfam" id="PF03065">
    <property type="entry name" value="Glyco_hydro_57"/>
    <property type="match status" value="1"/>
</dbReference>
<evidence type="ECO:0000256" key="1">
    <source>
        <dbReference type="ARBA" id="ARBA00006821"/>
    </source>
</evidence>
<evidence type="ECO:0000259" key="3">
    <source>
        <dbReference type="Pfam" id="PF03065"/>
    </source>
</evidence>
<evidence type="ECO:0000256" key="2">
    <source>
        <dbReference type="ARBA" id="ARBA00023277"/>
    </source>
</evidence>
<dbReference type="EMBL" id="LNQE01001231">
    <property type="protein sequence ID" value="KUG20063.1"/>
    <property type="molecule type" value="Genomic_DNA"/>
</dbReference>
<dbReference type="InterPro" id="IPR052046">
    <property type="entry name" value="GH57_Enzymes"/>
</dbReference>
<dbReference type="InterPro" id="IPR011330">
    <property type="entry name" value="Glyco_hydro/deAcase_b/a-brl"/>
</dbReference>
<reference evidence="4" key="1">
    <citation type="journal article" date="2015" name="Proc. Natl. Acad. Sci. U.S.A.">
        <title>Networks of energetic and metabolic interactions define dynamics in microbial communities.</title>
        <authorList>
            <person name="Embree M."/>
            <person name="Liu J.K."/>
            <person name="Al-Bassam M.M."/>
            <person name="Zengler K."/>
        </authorList>
    </citation>
    <scope>NUCLEOTIDE SEQUENCE</scope>
</reference>
<comment type="caution">
    <text evidence="4">The sequence shown here is derived from an EMBL/GenBank/DDBJ whole genome shotgun (WGS) entry which is preliminary data.</text>
</comment>
<dbReference type="SUPFAM" id="SSF88713">
    <property type="entry name" value="Glycoside hydrolase/deacetylase"/>
    <property type="match status" value="1"/>
</dbReference>